<dbReference type="InterPro" id="IPR050792">
    <property type="entry name" value="ADP-ribosylglycohydrolase"/>
</dbReference>
<dbReference type="GO" id="GO:0046872">
    <property type="term" value="F:metal ion binding"/>
    <property type="evidence" value="ECO:0007669"/>
    <property type="project" value="UniProtKB-KW"/>
</dbReference>
<sequence>MEDKLPLENYIGCLLGGAIGDALGAPIEFDAWNEIKSKYGEQGITNYTEFNDGHGEFTDDTQMTLFTAEAMIRTLFRANTRGIWGAIATICFHSYCNWLKTQGYDKPNIKFQDSWLLKIRDLNKRRAPGNTCLSALLEAEDYKPGTIPNNSKGCGGVMRVAPVGLIFYNDPEFAFENGVIAAQITHGHPSGYLSAGFFAALVAALNSGVSIEKAVKECMAILKTQKNSEECLSALNKAIELSETKEPSAENIETLGGGWVGEEAIAISLYCSLYYKDNFEKGLISSINHSGDSDSTGSITGNILGLINGKTAIPKVWAENLYLKDVVIRMAEDLYIGFEDDGTGMGSERWFERYGT</sequence>
<proteinExistence type="inferred from homology"/>
<feature type="binding site" evidence="3">
    <location>
        <position position="292"/>
    </location>
    <ligand>
        <name>Mg(2+)</name>
        <dbReference type="ChEBI" id="CHEBI:18420"/>
        <label>1</label>
    </ligand>
</feature>
<feature type="binding site" evidence="3">
    <location>
        <position position="58"/>
    </location>
    <ligand>
        <name>Mg(2+)</name>
        <dbReference type="ChEBI" id="CHEBI:18420"/>
        <label>1</label>
    </ligand>
</feature>
<comment type="caution">
    <text evidence="4">The sequence shown here is derived from an EMBL/GenBank/DDBJ whole genome shotgun (WGS) entry which is preliminary data.</text>
</comment>
<feature type="binding site" evidence="3">
    <location>
        <position position="295"/>
    </location>
    <ligand>
        <name>Mg(2+)</name>
        <dbReference type="ChEBI" id="CHEBI:18420"/>
        <label>1</label>
    </ligand>
</feature>
<dbReference type="SUPFAM" id="SSF101478">
    <property type="entry name" value="ADP-ribosylglycohydrolase"/>
    <property type="match status" value="1"/>
</dbReference>
<feature type="binding site" evidence="3">
    <location>
        <position position="294"/>
    </location>
    <ligand>
        <name>Mg(2+)</name>
        <dbReference type="ChEBI" id="CHEBI:18420"/>
        <label>1</label>
    </ligand>
</feature>
<dbReference type="InterPro" id="IPR036705">
    <property type="entry name" value="Ribosyl_crysJ1_sf"/>
</dbReference>
<evidence type="ECO:0000256" key="1">
    <source>
        <dbReference type="ARBA" id="ARBA00010702"/>
    </source>
</evidence>
<reference evidence="4 5" key="1">
    <citation type="submission" date="2019-08" db="EMBL/GenBank/DDBJ databases">
        <title>Genomic characterization of a novel candidate phylum (ARYD3) from a high temperature, high salinity tertiary oil reservoir in north central Oklahoma, USA.</title>
        <authorList>
            <person name="Youssef N.H."/>
            <person name="Yadav A."/>
            <person name="Elshahed M.S."/>
        </authorList>
    </citation>
    <scope>NUCLEOTIDE SEQUENCE [LARGE SCALE GENOMIC DNA]</scope>
    <source>
        <strain evidence="4">ARYD1</strain>
    </source>
</reference>
<feature type="binding site" evidence="3">
    <location>
        <position position="60"/>
    </location>
    <ligand>
        <name>Mg(2+)</name>
        <dbReference type="ChEBI" id="CHEBI:18420"/>
        <label>1</label>
    </ligand>
</feature>
<protein>
    <submittedName>
        <fullName evidence="4">ADP-ribosylglycohydrolase family protein</fullName>
    </submittedName>
</protein>
<accession>A0A5D0MLG9</accession>
<keyword evidence="2 4" id="KW-0378">Hydrolase</keyword>
<dbReference type="Gene3D" id="1.10.4080.10">
    <property type="entry name" value="ADP-ribosylation/Crystallin J1"/>
    <property type="match status" value="1"/>
</dbReference>
<feature type="binding site" evidence="3">
    <location>
        <position position="59"/>
    </location>
    <ligand>
        <name>Mg(2+)</name>
        <dbReference type="ChEBI" id="CHEBI:18420"/>
        <label>1</label>
    </ligand>
</feature>
<keyword evidence="3" id="KW-0460">Magnesium</keyword>
<evidence type="ECO:0000256" key="3">
    <source>
        <dbReference type="PIRSR" id="PIRSR605502-1"/>
    </source>
</evidence>
<evidence type="ECO:0000313" key="5">
    <source>
        <dbReference type="Proteomes" id="UP000323337"/>
    </source>
</evidence>
<dbReference type="RefSeq" id="WP_303702047.1">
    <property type="nucleotide sequence ID" value="NZ_VSIV01000358.1"/>
</dbReference>
<comment type="similarity">
    <text evidence="1">Belongs to the ADP-ribosylglycohydrolase family.</text>
</comment>
<evidence type="ECO:0000313" key="4">
    <source>
        <dbReference type="EMBL" id="TYB32443.1"/>
    </source>
</evidence>
<dbReference type="PANTHER" id="PTHR16222:SF24">
    <property type="entry name" value="ADP-RIBOSYLHYDROLASE ARH3"/>
    <property type="match status" value="1"/>
</dbReference>
<dbReference type="AlphaFoldDB" id="A0A5D0MLG9"/>
<dbReference type="InterPro" id="IPR005502">
    <property type="entry name" value="Ribosyl_crysJ1"/>
</dbReference>
<comment type="cofactor">
    <cofactor evidence="3">
        <name>Mg(2+)</name>
        <dbReference type="ChEBI" id="CHEBI:18420"/>
    </cofactor>
    <text evidence="3">Binds 2 magnesium ions per subunit.</text>
</comment>
<dbReference type="PANTHER" id="PTHR16222">
    <property type="entry name" value="ADP-RIBOSYLGLYCOHYDROLASE"/>
    <property type="match status" value="1"/>
</dbReference>
<dbReference type="GO" id="GO:0016787">
    <property type="term" value="F:hydrolase activity"/>
    <property type="evidence" value="ECO:0007669"/>
    <property type="project" value="UniProtKB-KW"/>
</dbReference>
<name>A0A5D0MLG9_FLESI</name>
<gene>
    <name evidence="4" type="ORF">FXF49_11485</name>
</gene>
<dbReference type="Proteomes" id="UP000323337">
    <property type="component" value="Unassembled WGS sequence"/>
</dbReference>
<organism evidence="4 5">
    <name type="scientific">Flexistipes sinusarabici</name>
    <dbReference type="NCBI Taxonomy" id="2352"/>
    <lineage>
        <taxon>Bacteria</taxon>
        <taxon>Pseudomonadati</taxon>
        <taxon>Deferribacterota</taxon>
        <taxon>Deferribacteres</taxon>
        <taxon>Deferribacterales</taxon>
        <taxon>Flexistipitaceae</taxon>
        <taxon>Flexistipes</taxon>
    </lineage>
</organism>
<dbReference type="Pfam" id="PF03747">
    <property type="entry name" value="ADP_ribosyl_GH"/>
    <property type="match status" value="1"/>
</dbReference>
<keyword evidence="3" id="KW-0479">Metal-binding</keyword>
<dbReference type="EMBL" id="VSIV01000358">
    <property type="protein sequence ID" value="TYB32443.1"/>
    <property type="molecule type" value="Genomic_DNA"/>
</dbReference>
<evidence type="ECO:0000256" key="2">
    <source>
        <dbReference type="ARBA" id="ARBA00022801"/>
    </source>
</evidence>